<dbReference type="InterPro" id="IPR029026">
    <property type="entry name" value="tRNA_m1G_MTases_N"/>
</dbReference>
<organism evidence="1 2">
    <name type="scientific">Thermoproteota archaeon</name>
    <dbReference type="NCBI Taxonomy" id="2056631"/>
    <lineage>
        <taxon>Archaea</taxon>
        <taxon>Thermoproteota</taxon>
    </lineage>
</organism>
<dbReference type="AlphaFoldDB" id="A0A497EWF6"/>
<comment type="caution">
    <text evidence="1">The sequence shown here is derived from an EMBL/GenBank/DDBJ whole genome shotgun (WGS) entry which is preliminary data.</text>
</comment>
<evidence type="ECO:0000313" key="2">
    <source>
        <dbReference type="Proteomes" id="UP000268446"/>
    </source>
</evidence>
<name>A0A497EWF6_9CREN</name>
<protein>
    <submittedName>
        <fullName evidence="1">RNA-binding protein</fullName>
    </submittedName>
</protein>
<accession>A0A497EWF6</accession>
<dbReference type="SUPFAM" id="SSF75217">
    <property type="entry name" value="alpha/beta knot"/>
    <property type="match status" value="1"/>
</dbReference>
<dbReference type="Proteomes" id="UP000268446">
    <property type="component" value="Unassembled WGS sequence"/>
</dbReference>
<dbReference type="Gene3D" id="3.40.1280.10">
    <property type="match status" value="1"/>
</dbReference>
<dbReference type="InterPro" id="IPR003750">
    <property type="entry name" value="Put_MeTrfase-C9orf114-like"/>
</dbReference>
<dbReference type="PANTHER" id="PTHR12150:SF13">
    <property type="entry name" value="METHYLTRANSFERASE C9ORF114-RELATED"/>
    <property type="match status" value="1"/>
</dbReference>
<dbReference type="Pfam" id="PF02598">
    <property type="entry name" value="Methyltrn_RNA_3"/>
    <property type="match status" value="1"/>
</dbReference>
<dbReference type="EMBL" id="QMQZ01000085">
    <property type="protein sequence ID" value="RLE51018.1"/>
    <property type="molecule type" value="Genomic_DNA"/>
</dbReference>
<evidence type="ECO:0000313" key="1">
    <source>
        <dbReference type="EMBL" id="RLE51018.1"/>
    </source>
</evidence>
<proteinExistence type="predicted"/>
<reference evidence="1 2" key="1">
    <citation type="submission" date="2018-06" db="EMBL/GenBank/DDBJ databases">
        <title>Extensive metabolic versatility and redundancy in microbially diverse, dynamic hydrothermal sediments.</title>
        <authorList>
            <person name="Dombrowski N."/>
            <person name="Teske A."/>
            <person name="Baker B.J."/>
        </authorList>
    </citation>
    <scope>NUCLEOTIDE SEQUENCE [LARGE SCALE GENOMIC DNA]</scope>
    <source>
        <strain evidence="1">B29_G17</strain>
    </source>
</reference>
<dbReference type="InterPro" id="IPR029028">
    <property type="entry name" value="Alpha/beta_knot_MTases"/>
</dbReference>
<gene>
    <name evidence="1" type="ORF">DRJ20_02725</name>
</gene>
<feature type="non-terminal residue" evidence="1">
    <location>
        <position position="82"/>
    </location>
</feature>
<sequence length="82" mass="9361">MAIPASYTSDLPHLREKTIRAGFIGRAAAVFRVEKIVIYLDKHGVESEGEFLCQVLRFLDTPQYLRRKMFGLSPFLKYAGIL</sequence>
<dbReference type="PANTHER" id="PTHR12150">
    <property type="entry name" value="CLASS IV SAM-BINDING METHYLTRANSFERASE-RELATED"/>
    <property type="match status" value="1"/>
</dbReference>